<sequence>MDTKILYYNIYEGDVKPIDYVNWAIQMLINGFSSPSLNILSSLSEPLNMFEVEDYFNRASIELNLKKPSQEECVRFYIRDLLLKIIHEENHAIGLAYRMYEVVREHFINEEYSVWYEISEKIDDFRYGDNIHHITEKTLITHIVEEAKKQLKGDFFFN</sequence>
<organism evidence="1 2">
    <name type="scientific">Robertmurraya mangrovi</name>
    <dbReference type="NCBI Taxonomy" id="3098077"/>
    <lineage>
        <taxon>Bacteria</taxon>
        <taxon>Bacillati</taxon>
        <taxon>Bacillota</taxon>
        <taxon>Bacilli</taxon>
        <taxon>Bacillales</taxon>
        <taxon>Bacillaceae</taxon>
        <taxon>Robertmurraya</taxon>
    </lineage>
</organism>
<evidence type="ECO:0000313" key="2">
    <source>
        <dbReference type="Proteomes" id="UP001290455"/>
    </source>
</evidence>
<proteinExistence type="predicted"/>
<dbReference type="Proteomes" id="UP001290455">
    <property type="component" value="Unassembled WGS sequence"/>
</dbReference>
<protein>
    <submittedName>
        <fullName evidence="1">Uncharacterized protein</fullName>
    </submittedName>
</protein>
<dbReference type="RefSeq" id="WP_322446651.1">
    <property type="nucleotide sequence ID" value="NZ_JAXOFX010000006.1"/>
</dbReference>
<keyword evidence="2" id="KW-1185">Reference proteome</keyword>
<gene>
    <name evidence="1" type="ORF">SM124_11435</name>
</gene>
<name>A0ABU5IZ35_9BACI</name>
<comment type="caution">
    <text evidence="1">The sequence shown here is derived from an EMBL/GenBank/DDBJ whole genome shotgun (WGS) entry which is preliminary data.</text>
</comment>
<reference evidence="1 2" key="1">
    <citation type="submission" date="2023-11" db="EMBL/GenBank/DDBJ databases">
        <title>Bacillus jintuensis, isolated from a mudflat on the Beibu Gulf coast.</title>
        <authorList>
            <person name="Li M."/>
        </authorList>
    </citation>
    <scope>NUCLEOTIDE SEQUENCE [LARGE SCALE GENOMIC DNA]</scope>
    <source>
        <strain evidence="1 2">31A1R</strain>
    </source>
</reference>
<dbReference type="EMBL" id="JAXOFX010000006">
    <property type="protein sequence ID" value="MDZ5472360.1"/>
    <property type="molecule type" value="Genomic_DNA"/>
</dbReference>
<accession>A0ABU5IZ35</accession>
<evidence type="ECO:0000313" key="1">
    <source>
        <dbReference type="EMBL" id="MDZ5472360.1"/>
    </source>
</evidence>